<dbReference type="InterPro" id="IPR004089">
    <property type="entry name" value="MCPsignal_dom"/>
</dbReference>
<organism evidence="14 15">
    <name type="scientific">Niallia circulans</name>
    <name type="common">Bacillus circulans</name>
    <dbReference type="NCBI Taxonomy" id="1397"/>
    <lineage>
        <taxon>Bacteria</taxon>
        <taxon>Bacillati</taxon>
        <taxon>Bacillota</taxon>
        <taxon>Bacilli</taxon>
        <taxon>Bacillales</taxon>
        <taxon>Bacillaceae</taxon>
        <taxon>Niallia</taxon>
    </lineage>
</organism>
<keyword evidence="8 10" id="KW-0807">Transducer</keyword>
<evidence type="ECO:0000256" key="9">
    <source>
        <dbReference type="ARBA" id="ARBA00029447"/>
    </source>
</evidence>
<dbReference type="Pfam" id="PF02743">
    <property type="entry name" value="dCache_1"/>
    <property type="match status" value="1"/>
</dbReference>
<dbReference type="PROSITE" id="PS50111">
    <property type="entry name" value="CHEMOTAXIS_TRANSDUC_2"/>
    <property type="match status" value="1"/>
</dbReference>
<dbReference type="InterPro" id="IPR003660">
    <property type="entry name" value="HAMP_dom"/>
</dbReference>
<dbReference type="Gene3D" id="6.10.340.10">
    <property type="match status" value="1"/>
</dbReference>
<comment type="caution">
    <text evidence="14">The sequence shown here is derived from an EMBL/GenBank/DDBJ whole genome shotgun (WGS) entry which is preliminary data.</text>
</comment>
<evidence type="ECO:0000313" key="14">
    <source>
        <dbReference type="EMBL" id="TRZ40547.1"/>
    </source>
</evidence>
<keyword evidence="3" id="KW-0488">Methylation</keyword>
<feature type="transmembrane region" description="Helical" evidence="11">
    <location>
        <begin position="284"/>
        <end position="303"/>
    </location>
</feature>
<comment type="similarity">
    <text evidence="9">Belongs to the methyl-accepting chemotaxis (MCP) protein family.</text>
</comment>
<evidence type="ECO:0000256" key="8">
    <source>
        <dbReference type="ARBA" id="ARBA00023224"/>
    </source>
</evidence>
<feature type="transmembrane region" description="Helical" evidence="11">
    <location>
        <begin position="12"/>
        <end position="31"/>
    </location>
</feature>
<evidence type="ECO:0000259" key="12">
    <source>
        <dbReference type="PROSITE" id="PS50111"/>
    </source>
</evidence>
<dbReference type="Gene3D" id="1.10.287.950">
    <property type="entry name" value="Methyl-accepting chemotaxis protein"/>
    <property type="match status" value="1"/>
</dbReference>
<dbReference type="Pfam" id="PF00015">
    <property type="entry name" value="MCPsignal"/>
    <property type="match status" value="1"/>
</dbReference>
<dbReference type="RefSeq" id="WP_185763935.1">
    <property type="nucleotide sequence ID" value="NZ_RIBP01000001.1"/>
</dbReference>
<evidence type="ECO:0000256" key="10">
    <source>
        <dbReference type="PROSITE-ProRule" id="PRU00284"/>
    </source>
</evidence>
<dbReference type="GO" id="GO:0006935">
    <property type="term" value="P:chemotaxis"/>
    <property type="evidence" value="ECO:0007669"/>
    <property type="project" value="UniProtKB-KW"/>
</dbReference>
<dbReference type="Proteomes" id="UP000319837">
    <property type="component" value="Unassembled WGS sequence"/>
</dbReference>
<dbReference type="InterPro" id="IPR029151">
    <property type="entry name" value="Sensor-like_sf"/>
</dbReference>
<feature type="domain" description="Methyl-accepting transducer" evidence="12">
    <location>
        <begin position="375"/>
        <end position="611"/>
    </location>
</feature>
<evidence type="ECO:0000259" key="13">
    <source>
        <dbReference type="PROSITE" id="PS50885"/>
    </source>
</evidence>
<dbReference type="SMART" id="SM00283">
    <property type="entry name" value="MA"/>
    <property type="match status" value="1"/>
</dbReference>
<keyword evidence="4" id="KW-0145">Chemotaxis</keyword>
<evidence type="ECO:0000256" key="4">
    <source>
        <dbReference type="ARBA" id="ARBA00022500"/>
    </source>
</evidence>
<evidence type="ECO:0000256" key="2">
    <source>
        <dbReference type="ARBA" id="ARBA00022475"/>
    </source>
</evidence>
<dbReference type="GO" id="GO:0005886">
    <property type="term" value="C:plasma membrane"/>
    <property type="evidence" value="ECO:0007669"/>
    <property type="project" value="UniProtKB-SubCell"/>
</dbReference>
<dbReference type="Gene3D" id="3.30.450.20">
    <property type="entry name" value="PAS domain"/>
    <property type="match status" value="1"/>
</dbReference>
<keyword evidence="7 11" id="KW-0472">Membrane</keyword>
<dbReference type="EMBL" id="RIBP01000001">
    <property type="protein sequence ID" value="TRZ40547.1"/>
    <property type="molecule type" value="Genomic_DNA"/>
</dbReference>
<evidence type="ECO:0000256" key="6">
    <source>
        <dbReference type="ARBA" id="ARBA00022989"/>
    </source>
</evidence>
<evidence type="ECO:0000256" key="5">
    <source>
        <dbReference type="ARBA" id="ARBA00022692"/>
    </source>
</evidence>
<dbReference type="CDD" id="cd18773">
    <property type="entry name" value="PDC1_HK_sensor"/>
    <property type="match status" value="1"/>
</dbReference>
<protein>
    <submittedName>
        <fullName evidence="14">Methyl-accepting chemotaxis protein</fullName>
    </submittedName>
</protein>
<feature type="domain" description="HAMP" evidence="13">
    <location>
        <begin position="304"/>
        <end position="356"/>
    </location>
</feature>
<dbReference type="SUPFAM" id="SSF58104">
    <property type="entry name" value="Methyl-accepting chemotaxis protein (MCP) signaling domain"/>
    <property type="match status" value="1"/>
</dbReference>
<reference evidence="15" key="1">
    <citation type="submission" date="2018-10" db="EMBL/GenBank/DDBJ databases">
        <title>FDA dAtabase for Regulatory Grade micrObial Sequences (FDA-ARGOS): Supporting development and validation of Infectious Disease Dx tests.</title>
        <authorList>
            <person name="Minogue T."/>
            <person name="Wolcott M."/>
            <person name="Wasieloski L."/>
            <person name="Aguilar W."/>
            <person name="Moore D."/>
            <person name="Tallon L."/>
            <person name="Sadzewicz L."/>
            <person name="Sengamalay N."/>
            <person name="Ott S."/>
            <person name="Godinez A."/>
            <person name="Nagaraj S."/>
            <person name="Vavikolanu K."/>
            <person name="Vyas G."/>
            <person name="Nadendla S."/>
            <person name="George J."/>
            <person name="Sichtig H."/>
        </authorList>
    </citation>
    <scope>NUCLEOTIDE SEQUENCE [LARGE SCALE GENOMIC DNA]</scope>
    <source>
        <strain evidence="15">FDAARGOS_343</strain>
    </source>
</reference>
<name>A0A553SU77_NIACI</name>
<dbReference type="SMART" id="SM00304">
    <property type="entry name" value="HAMP"/>
    <property type="match status" value="1"/>
</dbReference>
<sequence length="661" mass="72427">MKKPRSVVSKVLLPVIALLAIGGAVLTYLNYDLVKENTKEILVNNAINVVAQTDRQFDSLFNSLSTTLAQLSEVPAIQGIEENEAKGMKALAGFKENNPVILNTYIHLNKGKLLLYPEQNIPDDYDASESSWYTKAIEQNGEIVLTKPYNDAGSGKLTMTVAKMVNNAEGKVLGVLAIDVDLSIFNVLLKDTEIGKTGYTFLLDETGLAVYHPNKDTNGKDISSEEFTQRIITSNNNSDNVSYEYKGDAKELFFVKNKTTGLYIVGVIPLKEFATQARDLIKPMLIILGIIVIVIATIFYFVIKRMLRPLQDLSTAMDKVRAGDFAIFVDVQTSDEIGSLTNGFNHMLEQVRKMLSTIAEASGAVMTASNTLVISVNENASAIAETSTAMDKIANDATTQADLAERDSSNLSLLSEKMEEVVQQSVEIRTSSEAMLLQTDKGYTKVVELRKQSAQTNSMTNEMVGAINLLENNSNNINEIILTIQELADQTNLLALNAAIEAARAGESGRGFAVVADEVRKLAEKSAQSSKEIAGLIQQMQSQTKNTVGLIENTHELVKAQNVTVNEAESAFQAIEHTIKQNGQNIDDVVTAIEEMITKKEEIIQSSMDITAFKQETAANTEEVSASIEEQAASMEQMNDLANKLGEHAEKLINEFKNLKR</sequence>
<dbReference type="InterPro" id="IPR033479">
    <property type="entry name" value="dCache_1"/>
</dbReference>
<evidence type="ECO:0000256" key="1">
    <source>
        <dbReference type="ARBA" id="ARBA00004651"/>
    </source>
</evidence>
<evidence type="ECO:0000256" key="7">
    <source>
        <dbReference type="ARBA" id="ARBA00023136"/>
    </source>
</evidence>
<gene>
    <name evidence="14" type="ORF">CEQ21_06495</name>
</gene>
<dbReference type="CDD" id="cd12912">
    <property type="entry name" value="PDC2_MCP_like"/>
    <property type="match status" value="1"/>
</dbReference>
<comment type="subcellular location">
    <subcellularLocation>
        <location evidence="1">Cell membrane</location>
        <topology evidence="1">Multi-pass membrane protein</topology>
    </subcellularLocation>
</comment>
<evidence type="ECO:0000313" key="15">
    <source>
        <dbReference type="Proteomes" id="UP000319837"/>
    </source>
</evidence>
<dbReference type="CDD" id="cd06225">
    <property type="entry name" value="HAMP"/>
    <property type="match status" value="1"/>
</dbReference>
<accession>A0A553SU77</accession>
<dbReference type="Pfam" id="PF00672">
    <property type="entry name" value="HAMP"/>
    <property type="match status" value="1"/>
</dbReference>
<dbReference type="PROSITE" id="PS50885">
    <property type="entry name" value="HAMP"/>
    <property type="match status" value="1"/>
</dbReference>
<dbReference type="AlphaFoldDB" id="A0A553SU77"/>
<keyword evidence="5 11" id="KW-0812">Transmembrane</keyword>
<dbReference type="SUPFAM" id="SSF103190">
    <property type="entry name" value="Sensory domain-like"/>
    <property type="match status" value="1"/>
</dbReference>
<evidence type="ECO:0000256" key="3">
    <source>
        <dbReference type="ARBA" id="ARBA00022481"/>
    </source>
</evidence>
<dbReference type="GO" id="GO:0007165">
    <property type="term" value="P:signal transduction"/>
    <property type="evidence" value="ECO:0007669"/>
    <property type="project" value="UniProtKB-KW"/>
</dbReference>
<evidence type="ECO:0000256" key="11">
    <source>
        <dbReference type="SAM" id="Phobius"/>
    </source>
</evidence>
<dbReference type="PANTHER" id="PTHR32089:SF114">
    <property type="entry name" value="METHYL-ACCEPTING CHEMOTAXIS PROTEIN MCPB"/>
    <property type="match status" value="1"/>
</dbReference>
<dbReference type="PANTHER" id="PTHR32089">
    <property type="entry name" value="METHYL-ACCEPTING CHEMOTAXIS PROTEIN MCPB"/>
    <property type="match status" value="1"/>
</dbReference>
<keyword evidence="2" id="KW-1003">Cell membrane</keyword>
<keyword evidence="6 11" id="KW-1133">Transmembrane helix</keyword>
<proteinExistence type="inferred from homology"/>